<keyword evidence="13" id="KW-1185">Reference proteome</keyword>
<keyword evidence="5 10" id="KW-0680">Restriction system</keyword>
<dbReference type="RefSeq" id="WP_142943808.1">
    <property type="nucleotide sequence ID" value="NZ_VIKR01000006.1"/>
</dbReference>
<dbReference type="SUPFAM" id="SSF52540">
    <property type="entry name" value="P-loop containing nucleoside triphosphate hydrolases"/>
    <property type="match status" value="2"/>
</dbReference>
<accession>A0A545T2G7</accession>
<dbReference type="Pfam" id="PF04313">
    <property type="entry name" value="HSDR_N"/>
    <property type="match status" value="1"/>
</dbReference>
<sequence length="1077" mass="124436">MKFTEEKLEKAIIELFERQGFLYVAGNDIQRINADVLIESDLHKFLLDKYAEDNITSNEIDTIVKQIESLSSGDLYESNKTFCKWLSDGFLLKREDHTQKDLYIQLIDYNDLTQLKQPNAQDLDVMGDQTNEPQKVYQTKNIYKIVNQLEIEGPSGIKRIPDGILYINGIPVVVFEFKSAIREEEATIHDAYVQLTTRYRRDIPKLFVYNALCVISDGVNNKMGSFFAPYEFFYAWRKVTGDESIEKEGINSLHTMLQGLFDKRRLRDVIRNFIYFPDTSNQEVKIVCRYPQYYAANKLYDNIKEHRKPEGDGKGGTYFGATGCGKSFTMQFLSRLLMKSVEFGSPTIILITDRTDLDDQLSQQFTNAKKYIGDDTILAVESRDHLRELLKGRNSGGVFLTTIHKFTEDTELLTERSNVICISDEAHRSQTNLDQKVKITEQGVKRTYGFAKYLHDSLPNATYVGFTGTPVDATLDVFGEVVDAYTMTESVKDEITVRIVYEGRAAKVLLNNAKLKEIEEYYKQCAEEGSNEHQIEESKKASTNMTLILGDPDRIEALAKDFVTHYETRVSEGSTLKGKAMFVSSARNVAYRFYKELKELRPEWFEILECEEGVTLTDEERKKIKPMERVKMVMTRGKDDPKELWDLLGTKEYRKELDRQFKNEKSNFKIAIVVDMWLTGFDVPFLDTIYIDKPIQRHNLIQTISRVNRKFEGKDKGLVVDYIGIKTQMNKALAQYSKTDETNFEDIAQSVIVVKDHLDLLNKMFHKFDDSPYFTGEPVAQLNCLNNAAEFVLRSQKLEHRFMALVKRLKTAYDICCGSEKLNQEEKDYIHFYIAVRSIVYKLTKGNAPDTAQMNAKVRQMIAEALKSDGVEEIFKLGTAESEVDIFDDDYLAKIDKIKLPNTKIILLQQMLAKAIDEFKKVNRAKGIDFTKKFKALVEKYNERKEDDVLVSEVLEEFSEEIIGMFGELKTEMGSFEELGIDFEEKAFYDILLALAHKYDFEYPEDKLIELSKAVKEVVDDIAKYTDWSQRDDIKAELKVDLIMLLAKFKYPPVDRDEVYKEIFEQAENFKKNRAVV</sequence>
<dbReference type="InterPro" id="IPR004473">
    <property type="entry name" value="Restrct_endonuc_typeI_HsdR"/>
</dbReference>
<dbReference type="EC" id="3.1.21.3" evidence="10"/>
<keyword evidence="7 10" id="KW-0378">Hydrolase</keyword>
<dbReference type="GO" id="GO:0003677">
    <property type="term" value="F:DNA binding"/>
    <property type="evidence" value="ECO:0007669"/>
    <property type="project" value="UniProtKB-KW"/>
</dbReference>
<dbReference type="PANTHER" id="PTHR30195:SF15">
    <property type="entry name" value="TYPE I RESTRICTION ENZYME HINDI ENDONUCLEASE SUBUNIT"/>
    <property type="match status" value="1"/>
</dbReference>
<dbReference type="GO" id="GO:0009307">
    <property type="term" value="P:DNA restriction-modification system"/>
    <property type="evidence" value="ECO:0007669"/>
    <property type="project" value="UniProtKB-KW"/>
</dbReference>
<proteinExistence type="inferred from homology"/>
<dbReference type="AlphaFoldDB" id="A0A545T2G7"/>
<dbReference type="EMBL" id="VIKR01000006">
    <property type="protein sequence ID" value="TQV71410.1"/>
    <property type="molecule type" value="Genomic_DNA"/>
</dbReference>
<reference evidence="12 13" key="1">
    <citation type="submission" date="2019-06" db="EMBL/GenBank/DDBJ databases">
        <title>Draft genome of Aliikangiella marina GYP-15.</title>
        <authorList>
            <person name="Wang G."/>
        </authorList>
    </citation>
    <scope>NUCLEOTIDE SEQUENCE [LARGE SCALE GENOMIC DNA]</scope>
    <source>
        <strain evidence="12 13">GYP-15</strain>
    </source>
</reference>
<comment type="similarity">
    <text evidence="2 10">Belongs to the HsdR family.</text>
</comment>
<dbReference type="InterPro" id="IPR055180">
    <property type="entry name" value="HsdR_RecA-like_helicase_dom_2"/>
</dbReference>
<keyword evidence="8 10" id="KW-0067">ATP-binding</keyword>
<comment type="catalytic activity">
    <reaction evidence="1 10">
        <text>Endonucleolytic cleavage of DNA to give random double-stranded fragments with terminal 5'-phosphates, ATP is simultaneously hydrolyzed.</text>
        <dbReference type="EC" id="3.1.21.3"/>
    </reaction>
</comment>
<dbReference type="InterPro" id="IPR021810">
    <property type="entry name" value="T1RH-like_C"/>
</dbReference>
<evidence type="ECO:0000256" key="5">
    <source>
        <dbReference type="ARBA" id="ARBA00022747"/>
    </source>
</evidence>
<protein>
    <recommendedName>
        <fullName evidence="10">Type I restriction enzyme endonuclease subunit</fullName>
        <shortName evidence="10">R protein</shortName>
        <ecNumber evidence="10">3.1.21.3</ecNumber>
    </recommendedName>
</protein>
<name>A0A545T2G7_9GAMM</name>
<dbReference type="Proteomes" id="UP000317839">
    <property type="component" value="Unassembled WGS sequence"/>
</dbReference>
<keyword evidence="9 10" id="KW-0238">DNA-binding</keyword>
<evidence type="ECO:0000256" key="10">
    <source>
        <dbReference type="RuleBase" id="RU364115"/>
    </source>
</evidence>
<dbReference type="InterPro" id="IPR027417">
    <property type="entry name" value="P-loop_NTPase"/>
</dbReference>
<dbReference type="SMART" id="SM00487">
    <property type="entry name" value="DEXDc"/>
    <property type="match status" value="1"/>
</dbReference>
<dbReference type="Pfam" id="PF22679">
    <property type="entry name" value="T1R_D3-like"/>
    <property type="match status" value="1"/>
</dbReference>
<feature type="domain" description="Helicase ATP-binding" evidence="11">
    <location>
        <begin position="307"/>
        <end position="488"/>
    </location>
</feature>
<evidence type="ECO:0000256" key="4">
    <source>
        <dbReference type="ARBA" id="ARBA00022741"/>
    </source>
</evidence>
<evidence type="ECO:0000256" key="9">
    <source>
        <dbReference type="ARBA" id="ARBA00023125"/>
    </source>
</evidence>
<evidence type="ECO:0000256" key="3">
    <source>
        <dbReference type="ARBA" id="ARBA00022722"/>
    </source>
</evidence>
<keyword evidence="4 10" id="KW-0547">Nucleotide-binding</keyword>
<evidence type="ECO:0000256" key="2">
    <source>
        <dbReference type="ARBA" id="ARBA00008598"/>
    </source>
</evidence>
<gene>
    <name evidence="12" type="ORF">FLL45_19840</name>
</gene>
<dbReference type="InterPro" id="IPR051268">
    <property type="entry name" value="Type-I_R_enzyme_R_subunit"/>
</dbReference>
<dbReference type="CDD" id="cd22332">
    <property type="entry name" value="HsdR_N"/>
    <property type="match status" value="1"/>
</dbReference>
<keyword evidence="3" id="KW-0540">Nuclease</keyword>
<dbReference type="CDD" id="cd18800">
    <property type="entry name" value="SF2_C_EcoR124I-like"/>
    <property type="match status" value="1"/>
</dbReference>
<dbReference type="InterPro" id="IPR040980">
    <property type="entry name" value="SWI2_SNF2"/>
</dbReference>
<comment type="function">
    <text evidence="10">Subunit R is required for both nuclease and ATPase activities, but not for modification.</text>
</comment>
<evidence type="ECO:0000256" key="6">
    <source>
        <dbReference type="ARBA" id="ARBA00022759"/>
    </source>
</evidence>
<comment type="caution">
    <text evidence="12">The sequence shown here is derived from an EMBL/GenBank/DDBJ whole genome shotgun (WGS) entry which is preliminary data.</text>
</comment>
<organism evidence="12 13">
    <name type="scientific">Aliikangiella marina</name>
    <dbReference type="NCBI Taxonomy" id="1712262"/>
    <lineage>
        <taxon>Bacteria</taxon>
        <taxon>Pseudomonadati</taxon>
        <taxon>Pseudomonadota</taxon>
        <taxon>Gammaproteobacteria</taxon>
        <taxon>Oceanospirillales</taxon>
        <taxon>Pleioneaceae</taxon>
        <taxon>Aliikangiella</taxon>
    </lineage>
</organism>
<dbReference type="NCBIfam" id="TIGR00348">
    <property type="entry name" value="hsdR"/>
    <property type="match status" value="1"/>
</dbReference>
<dbReference type="InterPro" id="IPR014001">
    <property type="entry name" value="Helicase_ATP-bd"/>
</dbReference>
<evidence type="ECO:0000313" key="12">
    <source>
        <dbReference type="EMBL" id="TQV71410.1"/>
    </source>
</evidence>
<dbReference type="Pfam" id="PF18766">
    <property type="entry name" value="SWI2_SNF2"/>
    <property type="match status" value="1"/>
</dbReference>
<dbReference type="InterPro" id="IPR007409">
    <property type="entry name" value="Restrct_endonuc_type1_HsdR_N"/>
</dbReference>
<comment type="subunit">
    <text evidence="10">The type I restriction/modification system is composed of three polypeptides R, M and S.</text>
</comment>
<dbReference type="Gene3D" id="3.40.50.300">
    <property type="entry name" value="P-loop containing nucleotide triphosphate hydrolases"/>
    <property type="match status" value="2"/>
</dbReference>
<dbReference type="GO" id="GO:0009035">
    <property type="term" value="F:type I site-specific deoxyribonuclease activity"/>
    <property type="evidence" value="ECO:0007669"/>
    <property type="project" value="UniProtKB-EC"/>
</dbReference>
<evidence type="ECO:0000259" key="11">
    <source>
        <dbReference type="PROSITE" id="PS51192"/>
    </source>
</evidence>
<evidence type="ECO:0000313" key="13">
    <source>
        <dbReference type="Proteomes" id="UP000317839"/>
    </source>
</evidence>
<dbReference type="PANTHER" id="PTHR30195">
    <property type="entry name" value="TYPE I SITE-SPECIFIC DEOXYRIBONUCLEASE PROTEIN SUBUNIT M AND R"/>
    <property type="match status" value="1"/>
</dbReference>
<evidence type="ECO:0000256" key="1">
    <source>
        <dbReference type="ARBA" id="ARBA00000851"/>
    </source>
</evidence>
<dbReference type="PROSITE" id="PS51192">
    <property type="entry name" value="HELICASE_ATP_BIND_1"/>
    <property type="match status" value="1"/>
</dbReference>
<dbReference type="Pfam" id="PF11867">
    <property type="entry name" value="T1RH-like_C"/>
    <property type="match status" value="1"/>
</dbReference>
<dbReference type="OrthoDB" id="9758243at2"/>
<keyword evidence="6 12" id="KW-0255">Endonuclease</keyword>
<evidence type="ECO:0000256" key="7">
    <source>
        <dbReference type="ARBA" id="ARBA00022801"/>
    </source>
</evidence>
<dbReference type="GO" id="GO:0005524">
    <property type="term" value="F:ATP binding"/>
    <property type="evidence" value="ECO:0007669"/>
    <property type="project" value="UniProtKB-KW"/>
</dbReference>
<evidence type="ECO:0000256" key="8">
    <source>
        <dbReference type="ARBA" id="ARBA00022840"/>
    </source>
</evidence>
<dbReference type="Gene3D" id="3.90.1570.50">
    <property type="match status" value="1"/>
</dbReference>